<evidence type="ECO:0000313" key="1">
    <source>
        <dbReference type="EMBL" id="KAK0470402.1"/>
    </source>
</evidence>
<dbReference type="GeneID" id="85363604"/>
<protein>
    <submittedName>
        <fullName evidence="1">Uncharacterized protein</fullName>
    </submittedName>
</protein>
<dbReference type="AlphaFoldDB" id="A0AA39NRA0"/>
<dbReference type="RefSeq" id="XP_060340195.1">
    <property type="nucleotide sequence ID" value="XM_060480056.1"/>
</dbReference>
<gene>
    <name evidence="1" type="ORF">EV420DRAFT_1742750</name>
</gene>
<evidence type="ECO:0000313" key="2">
    <source>
        <dbReference type="Proteomes" id="UP001175211"/>
    </source>
</evidence>
<reference evidence="1" key="1">
    <citation type="submission" date="2023-06" db="EMBL/GenBank/DDBJ databases">
        <authorList>
            <consortium name="Lawrence Berkeley National Laboratory"/>
            <person name="Ahrendt S."/>
            <person name="Sahu N."/>
            <person name="Indic B."/>
            <person name="Wong-Bajracharya J."/>
            <person name="Merenyi Z."/>
            <person name="Ke H.-M."/>
            <person name="Monk M."/>
            <person name="Kocsube S."/>
            <person name="Drula E."/>
            <person name="Lipzen A."/>
            <person name="Balint B."/>
            <person name="Henrissat B."/>
            <person name="Andreopoulos B."/>
            <person name="Martin F.M."/>
            <person name="Harder C.B."/>
            <person name="Rigling D."/>
            <person name="Ford K.L."/>
            <person name="Foster G.D."/>
            <person name="Pangilinan J."/>
            <person name="Papanicolaou A."/>
            <person name="Barry K."/>
            <person name="LaButti K."/>
            <person name="Viragh M."/>
            <person name="Koriabine M."/>
            <person name="Yan M."/>
            <person name="Riley R."/>
            <person name="Champramary S."/>
            <person name="Plett K.L."/>
            <person name="Tsai I.J."/>
            <person name="Slot J."/>
            <person name="Sipos G."/>
            <person name="Plett J."/>
            <person name="Nagy L.G."/>
            <person name="Grigoriev I.V."/>
        </authorList>
    </citation>
    <scope>NUCLEOTIDE SEQUENCE</scope>
    <source>
        <strain evidence="1">CCBAS 213</strain>
    </source>
</reference>
<organism evidence="1 2">
    <name type="scientific">Armillaria tabescens</name>
    <name type="common">Ringless honey mushroom</name>
    <name type="synonym">Agaricus tabescens</name>
    <dbReference type="NCBI Taxonomy" id="1929756"/>
    <lineage>
        <taxon>Eukaryota</taxon>
        <taxon>Fungi</taxon>
        <taxon>Dikarya</taxon>
        <taxon>Basidiomycota</taxon>
        <taxon>Agaricomycotina</taxon>
        <taxon>Agaricomycetes</taxon>
        <taxon>Agaricomycetidae</taxon>
        <taxon>Agaricales</taxon>
        <taxon>Marasmiineae</taxon>
        <taxon>Physalacriaceae</taxon>
        <taxon>Desarmillaria</taxon>
    </lineage>
</organism>
<keyword evidence="2" id="KW-1185">Reference proteome</keyword>
<dbReference type="Proteomes" id="UP001175211">
    <property type="component" value="Unassembled WGS sequence"/>
</dbReference>
<name>A0AA39NRA0_ARMTA</name>
<dbReference type="EMBL" id="JAUEPS010000001">
    <property type="protein sequence ID" value="KAK0470402.1"/>
    <property type="molecule type" value="Genomic_DNA"/>
</dbReference>
<comment type="caution">
    <text evidence="1">The sequence shown here is derived from an EMBL/GenBank/DDBJ whole genome shotgun (WGS) entry which is preliminary data.</text>
</comment>
<accession>A0AA39NRA0</accession>
<sequence>MVCDTFRGGTEPRCSLLGPHTGFLNSKLFGPSRNLLVATSTPTPEFMLSLAKLCTRIAVYLEKSSGRRHRILNKTLETSSTGHERSDHLRSKFDIKSRKDSEGYGLRPEAQSKVRRAGLSQIELQKLPYSVVDPDQAASYKKALNSKLSPLPLAHPRITGPLTDIWISLSRSISRLGIAMGVAMVCSIPYMRVFLSSLSQILYRSRLPSFQLASTSAVYFDTFIFTLRNAVGVSEQDRASRGQNGKGYAT</sequence>
<proteinExistence type="predicted"/>